<dbReference type="CDD" id="cd05379">
    <property type="entry name" value="CAP_bacterial"/>
    <property type="match status" value="1"/>
</dbReference>
<dbReference type="Pfam" id="PF00188">
    <property type="entry name" value="CAP"/>
    <property type="match status" value="1"/>
</dbReference>
<dbReference type="SUPFAM" id="SSF55797">
    <property type="entry name" value="PR-1-like"/>
    <property type="match status" value="1"/>
</dbReference>
<feature type="region of interest" description="Disordered" evidence="1">
    <location>
        <begin position="27"/>
        <end position="55"/>
    </location>
</feature>
<evidence type="ECO:0000313" key="5">
    <source>
        <dbReference type="Proteomes" id="UP001479436"/>
    </source>
</evidence>
<comment type="caution">
    <text evidence="4">The sequence shown here is derived from an EMBL/GenBank/DDBJ whole genome shotgun (WGS) entry which is preliminary data.</text>
</comment>
<keyword evidence="2" id="KW-0732">Signal</keyword>
<dbReference type="Gene3D" id="3.40.33.10">
    <property type="entry name" value="CAP"/>
    <property type="match status" value="1"/>
</dbReference>
<keyword evidence="5" id="KW-1185">Reference proteome</keyword>
<evidence type="ECO:0000259" key="3">
    <source>
        <dbReference type="Pfam" id="PF00188"/>
    </source>
</evidence>
<evidence type="ECO:0000313" key="4">
    <source>
        <dbReference type="EMBL" id="KAK9767226.1"/>
    </source>
</evidence>
<gene>
    <name evidence="4" type="ORF">K7432_003108</name>
</gene>
<dbReference type="Proteomes" id="UP001479436">
    <property type="component" value="Unassembled WGS sequence"/>
</dbReference>
<protein>
    <recommendedName>
        <fullName evidence="3">SCP domain-containing protein</fullName>
    </recommendedName>
</protein>
<evidence type="ECO:0000256" key="1">
    <source>
        <dbReference type="SAM" id="MobiDB-lite"/>
    </source>
</evidence>
<name>A0ABR2X0G8_9FUNG</name>
<dbReference type="PANTHER" id="PTHR31157:SF1">
    <property type="entry name" value="SCP DOMAIN-CONTAINING PROTEIN"/>
    <property type="match status" value="1"/>
</dbReference>
<dbReference type="PANTHER" id="PTHR31157">
    <property type="entry name" value="SCP DOMAIN-CONTAINING PROTEIN"/>
    <property type="match status" value="1"/>
</dbReference>
<evidence type="ECO:0000256" key="2">
    <source>
        <dbReference type="SAM" id="SignalP"/>
    </source>
</evidence>
<dbReference type="EMBL" id="JASJQH010000091">
    <property type="protein sequence ID" value="KAK9767226.1"/>
    <property type="molecule type" value="Genomic_DNA"/>
</dbReference>
<dbReference type="InterPro" id="IPR035940">
    <property type="entry name" value="CAP_sf"/>
</dbReference>
<feature type="chain" id="PRO_5045752567" description="SCP domain-containing protein" evidence="2">
    <location>
        <begin position="23"/>
        <end position="177"/>
    </location>
</feature>
<organism evidence="4 5">
    <name type="scientific">Basidiobolus ranarum</name>
    <dbReference type="NCBI Taxonomy" id="34480"/>
    <lineage>
        <taxon>Eukaryota</taxon>
        <taxon>Fungi</taxon>
        <taxon>Fungi incertae sedis</taxon>
        <taxon>Zoopagomycota</taxon>
        <taxon>Entomophthoromycotina</taxon>
        <taxon>Basidiobolomycetes</taxon>
        <taxon>Basidiobolales</taxon>
        <taxon>Basidiobolaceae</taxon>
        <taxon>Basidiobolus</taxon>
    </lineage>
</organism>
<reference evidence="4 5" key="1">
    <citation type="submission" date="2023-04" db="EMBL/GenBank/DDBJ databases">
        <title>Genome of Basidiobolus ranarum AG-B5.</title>
        <authorList>
            <person name="Stajich J.E."/>
            <person name="Carter-House D."/>
            <person name="Gryganskyi A."/>
        </authorList>
    </citation>
    <scope>NUCLEOTIDE SEQUENCE [LARGE SCALE GENOMIC DNA]</scope>
    <source>
        <strain evidence="4 5">AG-B5</strain>
    </source>
</reference>
<sequence length="177" mass="19818">MKSWTIIICFAFFLLQVTSVIADLQNSRVRTRRPQRTGTTPSKPNPTPTPGVGNDDLQKMLELVNQQRQQNGQNPLQLDSRLVQAAQKHTDYQASIGQITHDEPGRPLSTRVSETGFKWTALGENVAMGYTSVEAVMNGWMNSPGHRQNILNPQFTHFGSGYVANGNYWTQDFARQA</sequence>
<feature type="signal peptide" evidence="2">
    <location>
        <begin position="1"/>
        <end position="22"/>
    </location>
</feature>
<feature type="domain" description="SCP" evidence="3">
    <location>
        <begin position="61"/>
        <end position="173"/>
    </location>
</feature>
<accession>A0ABR2X0G8</accession>
<dbReference type="InterPro" id="IPR014044">
    <property type="entry name" value="CAP_dom"/>
</dbReference>
<proteinExistence type="predicted"/>